<dbReference type="KEGG" id="cdep:91084946"/>
<gene>
    <name evidence="2" type="ORF">L203_100732</name>
</gene>
<feature type="compositionally biased region" description="Low complexity" evidence="1">
    <location>
        <begin position="150"/>
        <end position="163"/>
    </location>
</feature>
<evidence type="ECO:0000313" key="2">
    <source>
        <dbReference type="EMBL" id="WVN85583.1"/>
    </source>
</evidence>
<feature type="region of interest" description="Disordered" evidence="1">
    <location>
        <begin position="95"/>
        <end position="166"/>
    </location>
</feature>
<reference evidence="2" key="2">
    <citation type="journal article" date="2022" name="Elife">
        <title>Obligate sexual reproduction of a homothallic fungus closely related to the Cryptococcus pathogenic species complex.</title>
        <authorList>
            <person name="Passer A.R."/>
            <person name="Clancey S.A."/>
            <person name="Shea T."/>
            <person name="David-Palma M."/>
            <person name="Averette A.F."/>
            <person name="Boekhout T."/>
            <person name="Porcel B.M."/>
            <person name="Nowrousian M."/>
            <person name="Cuomo C.A."/>
            <person name="Sun S."/>
            <person name="Heitman J."/>
            <person name="Coelho M.A."/>
        </authorList>
    </citation>
    <scope>NUCLEOTIDE SEQUENCE</scope>
    <source>
        <strain evidence="2">CBS 7841</strain>
    </source>
</reference>
<proteinExistence type="predicted"/>
<reference evidence="2" key="3">
    <citation type="submission" date="2024-01" db="EMBL/GenBank/DDBJ databases">
        <authorList>
            <person name="Coelho M.A."/>
            <person name="David-Palma M."/>
            <person name="Shea T."/>
            <person name="Sun S."/>
            <person name="Cuomo C.A."/>
            <person name="Heitman J."/>
        </authorList>
    </citation>
    <scope>NUCLEOTIDE SEQUENCE</scope>
    <source>
        <strain evidence="2">CBS 7841</strain>
    </source>
</reference>
<evidence type="ECO:0000256" key="1">
    <source>
        <dbReference type="SAM" id="MobiDB-lite"/>
    </source>
</evidence>
<feature type="region of interest" description="Disordered" evidence="1">
    <location>
        <begin position="1"/>
        <end position="53"/>
    </location>
</feature>
<dbReference type="Proteomes" id="UP000094043">
    <property type="component" value="Chromosome 1"/>
</dbReference>
<sequence>MQGSPPASVSSLLSFHRPETLHPSPVKQSIDHQRNSSQSPASGSALGASPGTVRMLNGRVYGSRRASQIAKQEEDYLAKLEPVFVEWGSAGVGANLDSSLSTSRKGDFLGDEDDGGGMAWVRKRRMERQKREQEKRETERLAIPQSPGDEGLSSSQGSESSLGTREVDGKLQITGSVTLHTPAIYPEDLPSHSPTIIRVSAPSSPAISPSTQKCVNQHDQLGSPIQLGNLVEGEGKKSTSFAGNENNIEKKAMALSSENMEKHNGQHFHRHVIQGTFGDQNPSLQEEDESSSEEEDEEDDDDDEDEDEEELGTIRTTSSAAGIEVVSRHRS</sequence>
<feature type="region of interest" description="Disordered" evidence="1">
    <location>
        <begin position="274"/>
        <end position="331"/>
    </location>
</feature>
<feature type="compositionally biased region" description="Acidic residues" evidence="1">
    <location>
        <begin position="285"/>
        <end position="311"/>
    </location>
</feature>
<accession>A0AAJ8JNK9</accession>
<name>A0AAJ8JNK9_9TREE</name>
<feature type="compositionally biased region" description="Polar residues" evidence="1">
    <location>
        <begin position="1"/>
        <end position="13"/>
    </location>
</feature>
<organism evidence="2 3">
    <name type="scientific">Cryptococcus depauperatus CBS 7841</name>
    <dbReference type="NCBI Taxonomy" id="1295531"/>
    <lineage>
        <taxon>Eukaryota</taxon>
        <taxon>Fungi</taxon>
        <taxon>Dikarya</taxon>
        <taxon>Basidiomycota</taxon>
        <taxon>Agaricomycotina</taxon>
        <taxon>Tremellomycetes</taxon>
        <taxon>Tremellales</taxon>
        <taxon>Cryptococcaceae</taxon>
        <taxon>Cryptococcus</taxon>
    </lineage>
</organism>
<dbReference type="AlphaFoldDB" id="A0AAJ8JNK9"/>
<feature type="compositionally biased region" description="Low complexity" evidence="1">
    <location>
        <begin position="36"/>
        <end position="51"/>
    </location>
</feature>
<feature type="compositionally biased region" description="Basic and acidic residues" evidence="1">
    <location>
        <begin position="129"/>
        <end position="140"/>
    </location>
</feature>
<dbReference type="EMBL" id="CP143784">
    <property type="protein sequence ID" value="WVN85583.1"/>
    <property type="molecule type" value="Genomic_DNA"/>
</dbReference>
<reference evidence="2" key="1">
    <citation type="submission" date="2016-06" db="EMBL/GenBank/DDBJ databases">
        <authorList>
            <person name="Cuomo C."/>
            <person name="Litvintseva A."/>
            <person name="Heitman J."/>
            <person name="Chen Y."/>
            <person name="Sun S."/>
            <person name="Springer D."/>
            <person name="Dromer F."/>
            <person name="Young S."/>
            <person name="Zeng Q."/>
            <person name="Chapman S."/>
            <person name="Gujja S."/>
            <person name="Saif S."/>
            <person name="Birren B."/>
        </authorList>
    </citation>
    <scope>NUCLEOTIDE SEQUENCE</scope>
    <source>
        <strain evidence="2">CBS 7841</strain>
    </source>
</reference>
<protein>
    <submittedName>
        <fullName evidence="2">Uncharacterized protein</fullName>
    </submittedName>
</protein>
<keyword evidence="3" id="KW-1185">Reference proteome</keyword>
<dbReference type="RefSeq" id="XP_066066283.1">
    <property type="nucleotide sequence ID" value="XM_066210186.1"/>
</dbReference>
<dbReference type="GeneID" id="91084946"/>
<evidence type="ECO:0000313" key="3">
    <source>
        <dbReference type="Proteomes" id="UP000094043"/>
    </source>
</evidence>